<gene>
    <name evidence="2" type="ORF">OUZ56_016476</name>
</gene>
<evidence type="ECO:0000313" key="2">
    <source>
        <dbReference type="EMBL" id="KAK4027430.1"/>
    </source>
</evidence>
<reference evidence="2 3" key="1">
    <citation type="journal article" date="2023" name="Nucleic Acids Res.">
        <title>The hologenome of Daphnia magna reveals possible DNA methylation and microbiome-mediated evolution of the host genome.</title>
        <authorList>
            <person name="Chaturvedi A."/>
            <person name="Li X."/>
            <person name="Dhandapani V."/>
            <person name="Marshall H."/>
            <person name="Kissane S."/>
            <person name="Cuenca-Cambronero M."/>
            <person name="Asole G."/>
            <person name="Calvet F."/>
            <person name="Ruiz-Romero M."/>
            <person name="Marangio P."/>
            <person name="Guigo R."/>
            <person name="Rago D."/>
            <person name="Mirbahai L."/>
            <person name="Eastwood N."/>
            <person name="Colbourne J.K."/>
            <person name="Zhou J."/>
            <person name="Mallon E."/>
            <person name="Orsini L."/>
        </authorList>
    </citation>
    <scope>NUCLEOTIDE SEQUENCE [LARGE SCALE GENOMIC DNA]</scope>
    <source>
        <strain evidence="2">LRV0_1</strain>
    </source>
</reference>
<keyword evidence="3" id="KW-1185">Reference proteome</keyword>
<organism evidence="2 3">
    <name type="scientific">Daphnia magna</name>
    <dbReference type="NCBI Taxonomy" id="35525"/>
    <lineage>
        <taxon>Eukaryota</taxon>
        <taxon>Metazoa</taxon>
        <taxon>Ecdysozoa</taxon>
        <taxon>Arthropoda</taxon>
        <taxon>Crustacea</taxon>
        <taxon>Branchiopoda</taxon>
        <taxon>Diplostraca</taxon>
        <taxon>Cladocera</taxon>
        <taxon>Anomopoda</taxon>
        <taxon>Daphniidae</taxon>
        <taxon>Daphnia</taxon>
    </lineage>
</organism>
<dbReference type="PANTHER" id="PTHR13361:SF1">
    <property type="entry name" value="WW DOMAIN-BINDING PROTEIN 11"/>
    <property type="match status" value="1"/>
</dbReference>
<evidence type="ECO:0000256" key="1">
    <source>
        <dbReference type="SAM" id="MobiDB-lite"/>
    </source>
</evidence>
<dbReference type="PANTHER" id="PTHR13361">
    <property type="entry name" value="WW DOMAIN-BINDING PROTEIN 11"/>
    <property type="match status" value="1"/>
</dbReference>
<dbReference type="EMBL" id="JAOYFB010000038">
    <property type="protein sequence ID" value="KAK4027430.1"/>
    <property type="molecule type" value="Genomic_DNA"/>
</dbReference>
<sequence length="225" mass="25097">MPSAEATTIEGVDVAAVESADDAADAIVKGIADQHSRPRPANFVPPPTLRRVFSRPFDRSQSPIEEPSTPTGQPESEKEDFTPNLSDCEVRSEVGPSSEDEAPPPEPTPPTPPQRLVRIRNIKTNKTRYIGEKQWIQAVIYDHQKVLSDCDDYLAQTKPKPASMVSGVSSRHSSASSRLAHIHEAERKEKEAKVMLQQIEDETKCREEEDAKIRESEANIRYLED</sequence>
<dbReference type="Proteomes" id="UP001234178">
    <property type="component" value="Unassembled WGS sequence"/>
</dbReference>
<comment type="caution">
    <text evidence="2">The sequence shown here is derived from an EMBL/GenBank/DDBJ whole genome shotgun (WGS) entry which is preliminary data.</text>
</comment>
<proteinExistence type="predicted"/>
<evidence type="ECO:0000313" key="3">
    <source>
        <dbReference type="Proteomes" id="UP001234178"/>
    </source>
</evidence>
<feature type="compositionally biased region" description="Pro residues" evidence="1">
    <location>
        <begin position="104"/>
        <end position="113"/>
    </location>
</feature>
<protein>
    <submittedName>
        <fullName evidence="2">Uncharacterized protein</fullName>
    </submittedName>
</protein>
<feature type="region of interest" description="Disordered" evidence="1">
    <location>
        <begin position="28"/>
        <end position="116"/>
    </location>
</feature>
<feature type="compositionally biased region" description="Polar residues" evidence="1">
    <location>
        <begin position="59"/>
        <end position="74"/>
    </location>
</feature>
<accession>A0ABR0AQT3</accession>
<name>A0ABR0AQT3_9CRUS</name>